<gene>
    <name evidence="2" type="ORF">ABS768_17830</name>
</gene>
<sequence length="171" mass="19388">VKIEEQSTRILKADETEQSRNPIDAERFLQTQLDVIRSRSVAMAVARDQHLFGNTQFLKAMRAPLTLKPSNILTPRQAQEEQVLAILHDNMSVSLPPDSRIATISFRSPDPRLAARIADSFAESYIRTDLQRRYDASAYARQFIAGQLADAKQQLERSERAAIDYSSSQRL</sequence>
<name>A0ABW8YJD7_9FLAO</name>
<organism evidence="2 3">
    <name type="scientific">Flavobacterium rhizophilum</name>
    <dbReference type="NCBI Taxonomy" id="3163296"/>
    <lineage>
        <taxon>Bacteria</taxon>
        <taxon>Pseudomonadati</taxon>
        <taxon>Bacteroidota</taxon>
        <taxon>Flavobacteriia</taxon>
        <taxon>Flavobacteriales</taxon>
        <taxon>Flavobacteriaceae</taxon>
        <taxon>Flavobacterium</taxon>
    </lineage>
</organism>
<dbReference type="PANTHER" id="PTHR32309">
    <property type="entry name" value="TYROSINE-PROTEIN KINASE"/>
    <property type="match status" value="1"/>
</dbReference>
<feature type="non-terminal residue" evidence="2">
    <location>
        <position position="1"/>
    </location>
</feature>
<evidence type="ECO:0000256" key="1">
    <source>
        <dbReference type="SAM" id="Coils"/>
    </source>
</evidence>
<evidence type="ECO:0000313" key="2">
    <source>
        <dbReference type="EMBL" id="MFL9839325.1"/>
    </source>
</evidence>
<protein>
    <submittedName>
        <fullName evidence="2">Uncharacterized protein</fullName>
    </submittedName>
</protein>
<dbReference type="RefSeq" id="WP_408076268.1">
    <property type="nucleotide sequence ID" value="NZ_JBELQB010000076.1"/>
</dbReference>
<feature type="coiled-coil region" evidence="1">
    <location>
        <begin position="141"/>
        <end position="168"/>
    </location>
</feature>
<accession>A0ABW8YJD7</accession>
<dbReference type="Proteomes" id="UP001629059">
    <property type="component" value="Unassembled WGS sequence"/>
</dbReference>
<feature type="non-terminal residue" evidence="2">
    <location>
        <position position="171"/>
    </location>
</feature>
<comment type="caution">
    <text evidence="2">The sequence shown here is derived from an EMBL/GenBank/DDBJ whole genome shotgun (WGS) entry which is preliminary data.</text>
</comment>
<proteinExistence type="predicted"/>
<dbReference type="InterPro" id="IPR050445">
    <property type="entry name" value="Bact_polysacc_biosynth/exp"/>
</dbReference>
<keyword evidence="3" id="KW-1185">Reference proteome</keyword>
<evidence type="ECO:0000313" key="3">
    <source>
        <dbReference type="Proteomes" id="UP001629059"/>
    </source>
</evidence>
<dbReference type="PANTHER" id="PTHR32309:SF13">
    <property type="entry name" value="FERRIC ENTEROBACTIN TRANSPORT PROTEIN FEPE"/>
    <property type="match status" value="1"/>
</dbReference>
<reference evidence="2 3" key="1">
    <citation type="submission" date="2024-06" db="EMBL/GenBank/DDBJ databases">
        <authorList>
            <person name="Kaempfer P."/>
            <person name="Viver T."/>
        </authorList>
    </citation>
    <scope>NUCLEOTIDE SEQUENCE [LARGE SCALE GENOMIC DNA]</scope>
    <source>
        <strain evidence="2 3">ST-75</strain>
    </source>
</reference>
<keyword evidence="1" id="KW-0175">Coiled coil</keyword>
<dbReference type="EMBL" id="JBELQB010000076">
    <property type="protein sequence ID" value="MFL9839325.1"/>
    <property type="molecule type" value="Genomic_DNA"/>
</dbReference>